<feature type="transmembrane region" description="Helical" evidence="10">
    <location>
        <begin position="1263"/>
        <end position="1287"/>
    </location>
</feature>
<dbReference type="InterPro" id="IPR026082">
    <property type="entry name" value="ABCA"/>
</dbReference>
<keyword evidence="5" id="KW-0677">Repeat</keyword>
<feature type="non-terminal residue" evidence="12">
    <location>
        <position position="1846"/>
    </location>
</feature>
<dbReference type="SMART" id="SM00382">
    <property type="entry name" value="AAA"/>
    <property type="match status" value="2"/>
</dbReference>
<dbReference type="PANTHER" id="PTHR19229">
    <property type="entry name" value="ATP-BINDING CASSETTE TRANSPORTER SUBFAMILY A ABCA"/>
    <property type="match status" value="1"/>
</dbReference>
<sequence length="1846" mass="199301">MEVTFFDAGWTEWRGRSDILFENQKPASPLVRSETTMSGFLVQIAAERVKGFRDESMPPVNPICRAAATAGNVSMDPTSPFAFPAAACLDVLPSKIAIVPDNAFTRQYFVATLSQWYPRVQVGAAEAVPALADSVTFFASDAALEAYILDPRYGVAVDTPPLAAAIVFATTPSTFGIAGDFAYSLRFNSTTELDHGGSLVVPHSTLAAVDPLQRKLDSTPYTYYASSGFLTLQTLVTRFATCVPGWANGAATGACTATNAVAVASPDVDAQLRPQLVRDYQFTNLFGFDGINKTADISPAAWASLLKPLRQLPQATGGALTLPFPIEEYKESGFYDAISFVFGVFFVISYLQCLSSILVALISEKESKMRELIKILGVPDMAIVSSWYITYSVVLLIGSVLQAGVAKAILFENSDVFLLFLFFLFFSYSLMAYGYMVSAIFSKAKVGSYMGIIGFFVMYLVSVAFTDTSSEAGKTLASIFPPVALVFGVSNLAASETMGVGISFGNMNDPIKNYRFATGLIMLLVDFVVYSLLGLYLERVVPKDYGVTEPWYFPFSPAYWRRQRRPQTTTTHDSTHNAVALDMTHNDAIEQVGAELQQQETTGDALQIHNLRKVFSVPGGEKVAVEGMSLTMYKNQITCLLGHNGAGKTTLISMLTGMIPTTSGDATIHGLSLHDNLDVIRRSMGVCPQHDVLYPDLTVYEHLAFYGKIKGFTGPLLEDQIDASIAEVGLTEKRLVPSSELSGGMKRKLSLAIALLGDSQLVFLDEPTSGMDPYSRRSSWEIIMNNRPNRIIVLTTHFMDEADILGDRIAIMAEGELRCCGSPLFLKNRYGAGYTFSLVKTDTCDTGALISFVSSHVPHAKVLSNVGTEMAFQLPLHATHLFAPMFAALDNHLAAYGVASYGISVTTMEEVFIKVAELGDERHQHTLPVTTTKDPSSSMTKMSRTAVAPLAMFGIQFAALFKKRFRTAKRDKRAVIFGAILPILLLVLGVGLLKSSGLGKNDPSVPLTTTSAFPLAARTPVPFTCQSDWLCDATMAGLSQASAYDLQLPTPAYPTTSPTVFGATFKNISGVSAVCTKLGQEVYVRGYGKNRSLSLVEGQVGAYALFGSTKDRLFGYNVAVNTTAPHAAVTFKSLLDESLYRAVAANSNLHLRVSSHPFPLTNSSKVQLTTYLSFMAPLFVLLAFAFFTASIVPYLVKERHATSNAKHQQLVSGVSLPAFWLANFAWDLIVFAVPCAAGLVAIYAFDITPFTGRDCPSCAGSPFAAVIVSFVLLGFALVAFSYVLSYIFSNAAASQTHVILLNVLLGMVLLIVSIVLDIVGDSTKSANKALKFIWRLSPLFCVGNGLYSLSSTTMDVTTQGATTVQIKSAFSTDVMGYELLFLAIEAVAYPVLAIAIDYLLSFPKLKAKMTKTVVVADDNMPVDVDQDVQAEEARVLSGAADHDAVVMRRLRKVYKGGKVAVADLSLGLHQGECFGYLGINGAGKTTTMKMLTGDDVATSGTGTLGGFDILSQQLDVRRLIGYCPQFDALIDLLTVREHLELFAAIKGIPSANLDDTVVELMAQMNLNDFEHKLAHTLSGGNKRKLSVAIAMIGSPPIIFLDEPSTGMDPVSRRFMWDVIADISTRSKESTILLTTHSMEECEALCTRVGIMVGGRLRCLGSVQHLKHRFGNGLSMHVKATATTSDQVARLVQSQFGTATATVAQADLAQTCAALGNQERAASLSEGHATGFVLAESLAHHGYVNATDLCAWWLAEDKFDALAAFLDASFGGATVVERQNDVCRFQLVGGVTLSHVFSTVEAAKAQVGIQEYTVSQTTLEQIFNGFASQQTQETGVARGLVTKKEKK</sequence>
<dbReference type="PROSITE" id="PS00211">
    <property type="entry name" value="ABC_TRANSPORTER_1"/>
    <property type="match status" value="2"/>
</dbReference>
<dbReference type="GO" id="GO:0140359">
    <property type="term" value="F:ABC-type transporter activity"/>
    <property type="evidence" value="ECO:0007669"/>
    <property type="project" value="InterPro"/>
</dbReference>
<dbReference type="PROSITE" id="PS50893">
    <property type="entry name" value="ABC_TRANSPORTER_2"/>
    <property type="match status" value="2"/>
</dbReference>
<dbReference type="GO" id="GO:0005524">
    <property type="term" value="F:ATP binding"/>
    <property type="evidence" value="ECO:0007669"/>
    <property type="project" value="UniProtKB-KW"/>
</dbReference>
<keyword evidence="7" id="KW-0067">ATP-binding</keyword>
<feature type="domain" description="ABC transporter" evidence="11">
    <location>
        <begin position="606"/>
        <end position="839"/>
    </location>
</feature>
<dbReference type="GO" id="GO:0005319">
    <property type="term" value="F:lipid transporter activity"/>
    <property type="evidence" value="ECO:0007669"/>
    <property type="project" value="TreeGrafter"/>
</dbReference>
<dbReference type="PANTHER" id="PTHR19229:SF36">
    <property type="entry name" value="ATP-BINDING CASSETTE SUB-FAMILY A MEMBER 2"/>
    <property type="match status" value="1"/>
</dbReference>
<comment type="caution">
    <text evidence="12">The sequence shown here is derived from an EMBL/GenBank/DDBJ whole genome shotgun (WGS) entry which is preliminary data.</text>
</comment>
<proteinExistence type="inferred from homology"/>
<reference evidence="12" key="1">
    <citation type="submission" date="2019-06" db="EMBL/GenBank/DDBJ databases">
        <title>Genomics analysis of Aphanomyces spp. identifies a new class of oomycete effector associated with host adaptation.</title>
        <authorList>
            <person name="Gaulin E."/>
        </authorList>
    </citation>
    <scope>NUCLEOTIDE SEQUENCE</scope>
    <source>
        <strain evidence="12">CBS 578.67</strain>
    </source>
</reference>
<keyword evidence="4 10" id="KW-0812">Transmembrane</keyword>
<dbReference type="InterPro" id="IPR013525">
    <property type="entry name" value="ABC2_TM"/>
</dbReference>
<feature type="transmembrane region" description="Helical" evidence="10">
    <location>
        <begin position="516"/>
        <end position="537"/>
    </location>
</feature>
<comment type="subcellular location">
    <subcellularLocation>
        <location evidence="1">Membrane</location>
        <topology evidence="1">Multi-pass membrane protein</topology>
    </subcellularLocation>
</comment>
<feature type="transmembrane region" description="Helical" evidence="10">
    <location>
        <begin position="1379"/>
        <end position="1400"/>
    </location>
</feature>
<dbReference type="InterPro" id="IPR003439">
    <property type="entry name" value="ABC_transporter-like_ATP-bd"/>
</dbReference>
<dbReference type="Pfam" id="PF12698">
    <property type="entry name" value="ABC2_membrane_3"/>
    <property type="match status" value="2"/>
</dbReference>
<evidence type="ECO:0000259" key="11">
    <source>
        <dbReference type="PROSITE" id="PS50893"/>
    </source>
</evidence>
<gene>
    <name evidence="12" type="ORF">As57867_002696</name>
</gene>
<evidence type="ECO:0000256" key="1">
    <source>
        <dbReference type="ARBA" id="ARBA00004141"/>
    </source>
</evidence>
<dbReference type="Gene3D" id="3.40.50.300">
    <property type="entry name" value="P-loop containing nucleotide triphosphate hydrolases"/>
    <property type="match status" value="2"/>
</dbReference>
<evidence type="ECO:0000256" key="7">
    <source>
        <dbReference type="ARBA" id="ARBA00022840"/>
    </source>
</evidence>
<feature type="transmembrane region" description="Helical" evidence="10">
    <location>
        <begin position="416"/>
        <end position="434"/>
    </location>
</feature>
<evidence type="ECO:0000256" key="2">
    <source>
        <dbReference type="ARBA" id="ARBA00008869"/>
    </source>
</evidence>
<evidence type="ECO:0000313" key="12">
    <source>
        <dbReference type="EMBL" id="KAF0716717.1"/>
    </source>
</evidence>
<dbReference type="GO" id="GO:0016887">
    <property type="term" value="F:ATP hydrolysis activity"/>
    <property type="evidence" value="ECO:0007669"/>
    <property type="project" value="InterPro"/>
</dbReference>
<feature type="transmembrane region" description="Helical" evidence="10">
    <location>
        <begin position="340"/>
        <end position="362"/>
    </location>
</feature>
<evidence type="ECO:0000256" key="10">
    <source>
        <dbReference type="SAM" id="Phobius"/>
    </source>
</evidence>
<protein>
    <recommendedName>
        <fullName evidence="11">ABC transporter domain-containing protein</fullName>
    </recommendedName>
</protein>
<keyword evidence="8 10" id="KW-1133">Transmembrane helix</keyword>
<keyword evidence="3" id="KW-0813">Transport</keyword>
<dbReference type="Pfam" id="PF00005">
    <property type="entry name" value="ABC_tran"/>
    <property type="match status" value="2"/>
</dbReference>
<evidence type="ECO:0000256" key="6">
    <source>
        <dbReference type="ARBA" id="ARBA00022741"/>
    </source>
</evidence>
<feature type="transmembrane region" description="Helical" evidence="10">
    <location>
        <begin position="446"/>
        <end position="465"/>
    </location>
</feature>
<dbReference type="InterPro" id="IPR056264">
    <property type="entry name" value="R2_ABCA1-4-like"/>
</dbReference>
<evidence type="ECO:0000256" key="4">
    <source>
        <dbReference type="ARBA" id="ARBA00022692"/>
    </source>
</evidence>
<comment type="similarity">
    <text evidence="2">Belongs to the ABC transporter superfamily. ABCA family.</text>
</comment>
<feature type="transmembrane region" description="Helical" evidence="10">
    <location>
        <begin position="1217"/>
        <end position="1243"/>
    </location>
</feature>
<evidence type="ECO:0000256" key="5">
    <source>
        <dbReference type="ARBA" id="ARBA00022737"/>
    </source>
</evidence>
<feature type="transmembrane region" description="Helical" evidence="10">
    <location>
        <begin position="1171"/>
        <end position="1196"/>
    </location>
</feature>
<dbReference type="OrthoDB" id="10255969at2759"/>
<feature type="transmembrane region" description="Helical" evidence="10">
    <location>
        <begin position="942"/>
        <end position="961"/>
    </location>
</feature>
<name>A0A6A4ZUT0_9STRA</name>
<feature type="transmembrane region" description="Helical" evidence="10">
    <location>
        <begin position="383"/>
        <end position="404"/>
    </location>
</feature>
<dbReference type="SUPFAM" id="SSF52540">
    <property type="entry name" value="P-loop containing nucleoside triphosphate hydrolases"/>
    <property type="match status" value="2"/>
</dbReference>
<organism evidence="12">
    <name type="scientific">Aphanomyces stellatus</name>
    <dbReference type="NCBI Taxonomy" id="120398"/>
    <lineage>
        <taxon>Eukaryota</taxon>
        <taxon>Sar</taxon>
        <taxon>Stramenopiles</taxon>
        <taxon>Oomycota</taxon>
        <taxon>Saprolegniomycetes</taxon>
        <taxon>Saprolegniales</taxon>
        <taxon>Verrucalvaceae</taxon>
        <taxon>Aphanomyces</taxon>
    </lineage>
</organism>
<keyword evidence="6" id="KW-0547">Nucleotide-binding</keyword>
<dbReference type="CDD" id="cd03263">
    <property type="entry name" value="ABC_subfamily_A"/>
    <property type="match status" value="2"/>
</dbReference>
<keyword evidence="9 10" id="KW-0472">Membrane</keyword>
<evidence type="ECO:0000256" key="8">
    <source>
        <dbReference type="ARBA" id="ARBA00022989"/>
    </source>
</evidence>
<feature type="transmembrane region" description="Helical" evidence="10">
    <location>
        <begin position="973"/>
        <end position="993"/>
    </location>
</feature>
<dbReference type="FunFam" id="3.40.50.300:FF:000904">
    <property type="entry name" value="ABC transporter A family member 1"/>
    <property type="match status" value="1"/>
</dbReference>
<dbReference type="GO" id="GO:0016020">
    <property type="term" value="C:membrane"/>
    <property type="evidence" value="ECO:0007669"/>
    <property type="project" value="UniProtKB-SubCell"/>
</dbReference>
<evidence type="ECO:0000256" key="3">
    <source>
        <dbReference type="ARBA" id="ARBA00022448"/>
    </source>
</evidence>
<feature type="domain" description="ABC transporter" evidence="11">
    <location>
        <begin position="1445"/>
        <end position="1678"/>
    </location>
</feature>
<accession>A0A6A4ZUT0</accession>
<feature type="transmembrane region" description="Helical" evidence="10">
    <location>
        <begin position="1299"/>
        <end position="1320"/>
    </location>
</feature>
<evidence type="ECO:0000256" key="9">
    <source>
        <dbReference type="ARBA" id="ARBA00023136"/>
    </source>
</evidence>
<dbReference type="InterPro" id="IPR027417">
    <property type="entry name" value="P-loop_NTPase"/>
</dbReference>
<dbReference type="InterPro" id="IPR017871">
    <property type="entry name" value="ABC_transporter-like_CS"/>
</dbReference>
<dbReference type="FunFam" id="3.40.50.300:FF:000298">
    <property type="entry name" value="ATP-binding cassette sub-family A member 12"/>
    <property type="match status" value="1"/>
</dbReference>
<dbReference type="InterPro" id="IPR003593">
    <property type="entry name" value="AAA+_ATPase"/>
</dbReference>
<dbReference type="Pfam" id="PF23321">
    <property type="entry name" value="R1_ABCA1"/>
    <property type="match status" value="1"/>
</dbReference>
<dbReference type="EMBL" id="VJMH01000362">
    <property type="protein sequence ID" value="KAF0716717.1"/>
    <property type="molecule type" value="Genomic_DNA"/>
</dbReference>